<dbReference type="KEGG" id="sclo:SCLO_1025360"/>
<name>A0A1E1F4Y8_9SPHN</name>
<proteinExistence type="predicted"/>
<evidence type="ECO:0008006" key="3">
    <source>
        <dbReference type="Google" id="ProtNLM"/>
    </source>
</evidence>
<protein>
    <recommendedName>
        <fullName evidence="3">Phosphoglycerate mutase</fullName>
    </recommendedName>
</protein>
<reference evidence="1 2" key="1">
    <citation type="submission" date="2016-10" db="EMBL/GenBank/DDBJ databases">
        <title>Complete Genome Sequence of the Nonylphenol-Degrading Bacterium Sphingobium cloacae JCM 10874T.</title>
        <authorList>
            <person name="Ootsuka M."/>
            <person name="Nishizawa T."/>
            <person name="Ohta H."/>
        </authorList>
    </citation>
    <scope>NUCLEOTIDE SEQUENCE [LARGE SCALE GENOMIC DNA]</scope>
    <source>
        <strain evidence="1 2">JCM 10874</strain>
    </source>
</reference>
<evidence type="ECO:0000313" key="2">
    <source>
        <dbReference type="Proteomes" id="UP000218272"/>
    </source>
</evidence>
<gene>
    <name evidence="1" type="ORF">SCLO_1025360</name>
</gene>
<dbReference type="Gene3D" id="3.40.50.1240">
    <property type="entry name" value="Phosphoglycerate mutase-like"/>
    <property type="match status" value="1"/>
</dbReference>
<dbReference type="Proteomes" id="UP000218272">
    <property type="component" value="Chromosome SCLO_1"/>
</dbReference>
<evidence type="ECO:0000313" key="1">
    <source>
        <dbReference type="EMBL" id="BAV65576.1"/>
    </source>
</evidence>
<dbReference type="SUPFAM" id="SSF53254">
    <property type="entry name" value="Phosphoglycerate mutase-like"/>
    <property type="match status" value="1"/>
</dbReference>
<dbReference type="Pfam" id="PF00300">
    <property type="entry name" value="His_Phos_1"/>
    <property type="match status" value="1"/>
</dbReference>
<dbReference type="InterPro" id="IPR029033">
    <property type="entry name" value="His_PPase_superfam"/>
</dbReference>
<sequence>MEFTLPTSLLLLCIAATPSSRRGGFPDPSESLDEGGLRAAARMELPGRLRDHAFRSPSRAAEETALALSLLARPEAALADMGWGRWAGRCFEEIGSDEPEALTGWLADPTREAPGGETMEAAASRIGCWLDGIRESGRPVCAITHPMMIRAALCHALDLPLRATLAIDIAPLSRTVLSFHRTWRLQSLNGGG</sequence>
<dbReference type="AlphaFoldDB" id="A0A1E1F4Y8"/>
<dbReference type="EMBL" id="AP017655">
    <property type="protein sequence ID" value="BAV65576.1"/>
    <property type="molecule type" value="Genomic_DNA"/>
</dbReference>
<dbReference type="RefSeq" id="WP_066515412.1">
    <property type="nucleotide sequence ID" value="NZ_AP017655.1"/>
</dbReference>
<accession>A0A1E1F4Y8</accession>
<dbReference type="OrthoDB" id="7502553at2"/>
<keyword evidence="2" id="KW-1185">Reference proteome</keyword>
<dbReference type="InterPro" id="IPR013078">
    <property type="entry name" value="His_Pase_superF_clade-1"/>
</dbReference>
<organism evidence="1 2">
    <name type="scientific">Sphingobium cloacae</name>
    <dbReference type="NCBI Taxonomy" id="120107"/>
    <lineage>
        <taxon>Bacteria</taxon>
        <taxon>Pseudomonadati</taxon>
        <taxon>Pseudomonadota</taxon>
        <taxon>Alphaproteobacteria</taxon>
        <taxon>Sphingomonadales</taxon>
        <taxon>Sphingomonadaceae</taxon>
        <taxon>Sphingobium</taxon>
    </lineage>
</organism>